<dbReference type="InterPro" id="IPR021900">
    <property type="entry name" value="DUF3512"/>
</dbReference>
<comment type="subcellular location">
    <subcellularLocation>
        <location evidence="1">Nucleus</location>
    </subcellularLocation>
</comment>
<keyword evidence="3 6" id="KW-0103">Bromodomain</keyword>
<feature type="compositionally biased region" description="Polar residues" evidence="7">
    <location>
        <begin position="46"/>
        <end position="55"/>
    </location>
</feature>
<dbReference type="Proteomes" id="UP000515160">
    <property type="component" value="Chromosome 2L"/>
</dbReference>
<feature type="region of interest" description="Disordered" evidence="7">
    <location>
        <begin position="247"/>
        <end position="268"/>
    </location>
</feature>
<feature type="compositionally biased region" description="Basic and acidic residues" evidence="7">
    <location>
        <begin position="13"/>
        <end position="23"/>
    </location>
</feature>
<dbReference type="Pfam" id="PF00439">
    <property type="entry name" value="Bromodomain"/>
    <property type="match status" value="1"/>
</dbReference>
<feature type="compositionally biased region" description="Low complexity" evidence="7">
    <location>
        <begin position="248"/>
        <end position="259"/>
    </location>
</feature>
<dbReference type="CTD" id="34062"/>
<keyword evidence="2" id="KW-0805">Transcription regulation</keyword>
<dbReference type="OrthoDB" id="21648at2759"/>
<sequence length="896" mass="99531">MGSSKKHKKNKSERREKYEEYSQHQDPAQLQQRGLKLILKVGSNATPEYTANSPLTALDGHGPPTAAEAMMSAAPSSPAGVPEELQCGELGHRERHKKSKKKKKKKDREKKHKHHKEKRHRSRDRQHRELCSEERQADDHNTSAVSAADDNATRCSPRSQAPASVDPDGSQDGFSFMDDDHDEQSQPLPENILYYAGITTDNSPSNCPVSKPIVPRKLDEILSSPTSSSMGITASASPTKPLPDLLIPSPSGSTAASTPGGAGSMNALTPKALEAPKTPSSSSESGREPRRCVLKLKQQKSPLNKLLEHLLRFLEKRDPHQFFAWPVTDDIAPGYSSTISKPMDFLTMRQKIDDHEYGALSEFSDDFKLICENAMRYNRVDTVYHKAAKRLLQIGMKQLQPENLIRTLKPLSGYIRELTAKELGFEISSNELAGYDAHDSADEGALTGAEEPTQAQLEEEERKRALRLENAPKTHFEPYVDDLTSEEILAQVQGAAAKAKQRISAKQRAHKMGFLRQHKDGSTTLNLLIRDENEGPEKVVTIGDLVGKLPTGSGQVHGLHTDQRNNVKPVKPMNYGPFASFAPTFDSRFSTLSAEETQLVLRTYGDASSAEYAESILQFTKDSSYGTTIANGLLDILTNGEHSKSLDELYSMQLQSYEQKEIDKCFTNQQKQRQSEPSTSNETSEQIELEYEKYKNTRLDFKRLRTLKDLGIDVGFLDEMETDMKNFELSRRMQEHLSNNLTLIEKLRVIQNERLSQPLPSHLALVQPAGQEETQIAQQLSQQLTDLAKKLPPAAIADQYALRKAMGMSYAGLPPPPASPRVQLPELLQQPVALPQLHPVASSTSSHVPMDIDEPDVHSGGDLENELREFLESGSGMHASNNPVDDNNIVAQLLLN</sequence>
<evidence type="ECO:0000256" key="6">
    <source>
        <dbReference type="PROSITE-ProRule" id="PRU00035"/>
    </source>
</evidence>
<dbReference type="Gene3D" id="1.20.920.10">
    <property type="entry name" value="Bromodomain-like"/>
    <property type="match status" value="1"/>
</dbReference>
<dbReference type="GO" id="GO:0005634">
    <property type="term" value="C:nucleus"/>
    <property type="evidence" value="ECO:0007669"/>
    <property type="project" value="UniProtKB-SubCell"/>
</dbReference>
<feature type="compositionally biased region" description="Basic residues" evidence="7">
    <location>
        <begin position="1"/>
        <end position="12"/>
    </location>
</feature>
<keyword evidence="9" id="KW-1185">Reference proteome</keyword>
<evidence type="ECO:0000256" key="4">
    <source>
        <dbReference type="ARBA" id="ARBA00023163"/>
    </source>
</evidence>
<evidence type="ECO:0000256" key="1">
    <source>
        <dbReference type="ARBA" id="ARBA00004123"/>
    </source>
</evidence>
<dbReference type="RefSeq" id="XP_034098354.1">
    <property type="nucleotide sequence ID" value="XM_034242463.2"/>
</dbReference>
<dbReference type="Pfam" id="PF12024">
    <property type="entry name" value="DUF3512"/>
    <property type="match status" value="1"/>
</dbReference>
<dbReference type="SMART" id="SM00297">
    <property type="entry name" value="BROMO"/>
    <property type="match status" value="1"/>
</dbReference>
<evidence type="ECO:0000313" key="10">
    <source>
        <dbReference type="RefSeq" id="XP_034098354.1"/>
    </source>
</evidence>
<feature type="compositionally biased region" description="Low complexity" evidence="7">
    <location>
        <begin position="63"/>
        <end position="84"/>
    </location>
</feature>
<dbReference type="InterPro" id="IPR001487">
    <property type="entry name" value="Bromodomain"/>
</dbReference>
<evidence type="ECO:0000256" key="2">
    <source>
        <dbReference type="ARBA" id="ARBA00023015"/>
    </source>
</evidence>
<dbReference type="CDD" id="cd05513">
    <property type="entry name" value="Bromo_brd7_like"/>
    <property type="match status" value="1"/>
</dbReference>
<dbReference type="SUPFAM" id="SSF47370">
    <property type="entry name" value="Bromodomain"/>
    <property type="match status" value="1"/>
</dbReference>
<evidence type="ECO:0000313" key="9">
    <source>
        <dbReference type="Proteomes" id="UP000515160"/>
    </source>
</evidence>
<accession>A0A6P8W4G6</accession>
<feature type="domain" description="Bromo" evidence="8">
    <location>
        <begin position="315"/>
        <end position="385"/>
    </location>
</feature>
<feature type="compositionally biased region" description="Basic and acidic residues" evidence="7">
    <location>
        <begin position="126"/>
        <end position="141"/>
    </location>
</feature>
<feature type="compositionally biased region" description="Basic residues" evidence="7">
    <location>
        <begin position="93"/>
        <end position="125"/>
    </location>
</feature>
<reference evidence="10" key="1">
    <citation type="submission" date="2025-08" db="UniProtKB">
        <authorList>
            <consortium name="RefSeq"/>
        </authorList>
    </citation>
    <scope>IDENTIFICATION</scope>
    <source>
        <strain evidence="10">15112-1751.03</strain>
        <tissue evidence="10">Whole Adult</tissue>
    </source>
</reference>
<organism evidence="9 10">
    <name type="scientific">Drosophila albomicans</name>
    <name type="common">Fruit fly</name>
    <dbReference type="NCBI Taxonomy" id="7291"/>
    <lineage>
        <taxon>Eukaryota</taxon>
        <taxon>Metazoa</taxon>
        <taxon>Ecdysozoa</taxon>
        <taxon>Arthropoda</taxon>
        <taxon>Hexapoda</taxon>
        <taxon>Insecta</taxon>
        <taxon>Pterygota</taxon>
        <taxon>Neoptera</taxon>
        <taxon>Endopterygota</taxon>
        <taxon>Diptera</taxon>
        <taxon>Brachycera</taxon>
        <taxon>Muscomorpha</taxon>
        <taxon>Ephydroidea</taxon>
        <taxon>Drosophilidae</taxon>
        <taxon>Drosophila</taxon>
    </lineage>
</organism>
<evidence type="ECO:0000259" key="8">
    <source>
        <dbReference type="PROSITE" id="PS50014"/>
    </source>
</evidence>
<gene>
    <name evidence="10" type="primary">LOC117563902</name>
</gene>
<feature type="region of interest" description="Disordered" evidence="7">
    <location>
        <begin position="1"/>
        <end position="34"/>
    </location>
</feature>
<feature type="region of interest" description="Disordered" evidence="7">
    <location>
        <begin position="46"/>
        <end position="189"/>
    </location>
</feature>
<keyword evidence="5" id="KW-0539">Nucleus</keyword>
<evidence type="ECO:0000256" key="3">
    <source>
        <dbReference type="ARBA" id="ARBA00023117"/>
    </source>
</evidence>
<dbReference type="PANTHER" id="PTHR22881">
    <property type="entry name" value="BROMODOMAIN CONTAINING PROTEIN"/>
    <property type="match status" value="1"/>
</dbReference>
<dbReference type="GO" id="GO:0006357">
    <property type="term" value="P:regulation of transcription by RNA polymerase II"/>
    <property type="evidence" value="ECO:0007669"/>
    <property type="project" value="TreeGrafter"/>
</dbReference>
<dbReference type="AlphaFoldDB" id="A0A6P8W4G6"/>
<feature type="region of interest" description="Disordered" evidence="7">
    <location>
        <begin position="666"/>
        <end position="686"/>
    </location>
</feature>
<dbReference type="InterPro" id="IPR051831">
    <property type="entry name" value="Bromodomain_contain_prot"/>
</dbReference>
<keyword evidence="4" id="KW-0804">Transcription</keyword>
<name>A0A6P8W4G6_DROAB</name>
<evidence type="ECO:0000256" key="5">
    <source>
        <dbReference type="ARBA" id="ARBA00023242"/>
    </source>
</evidence>
<proteinExistence type="predicted"/>
<dbReference type="PROSITE" id="PS50014">
    <property type="entry name" value="BROMODOMAIN_2"/>
    <property type="match status" value="1"/>
</dbReference>
<feature type="compositionally biased region" description="Polar residues" evidence="7">
    <location>
        <begin position="153"/>
        <end position="162"/>
    </location>
</feature>
<dbReference type="PANTHER" id="PTHR22881:SF27">
    <property type="entry name" value="BROMODOMAIN CONTAINING 7_9"/>
    <property type="match status" value="1"/>
</dbReference>
<dbReference type="PRINTS" id="PR00503">
    <property type="entry name" value="BROMODOMAIN"/>
</dbReference>
<evidence type="ECO:0000256" key="7">
    <source>
        <dbReference type="SAM" id="MobiDB-lite"/>
    </source>
</evidence>
<protein>
    <submittedName>
        <fullName evidence="10">Bromodomain-containing protein 7</fullName>
    </submittedName>
</protein>
<dbReference type="InterPro" id="IPR036427">
    <property type="entry name" value="Bromodomain-like_sf"/>
</dbReference>
<dbReference type="GeneID" id="117563902"/>